<name>A0ABQ4NJ99_9RHOB</name>
<dbReference type="Proteomes" id="UP000786693">
    <property type="component" value="Unassembled WGS sequence"/>
</dbReference>
<dbReference type="EMBL" id="BPFH01000002">
    <property type="protein sequence ID" value="GIT94396.1"/>
    <property type="molecule type" value="Genomic_DNA"/>
</dbReference>
<organism evidence="1 2">
    <name type="scientific">Jannaschia pagri</name>
    <dbReference type="NCBI Taxonomy" id="2829797"/>
    <lineage>
        <taxon>Bacteria</taxon>
        <taxon>Pseudomonadati</taxon>
        <taxon>Pseudomonadota</taxon>
        <taxon>Alphaproteobacteria</taxon>
        <taxon>Rhodobacterales</taxon>
        <taxon>Roseobacteraceae</taxon>
        <taxon>Jannaschia</taxon>
    </lineage>
</organism>
<accession>A0ABQ4NJ99</accession>
<sequence length="97" mass="11207">MRHDPRQLEPIYEFQVVPAPRKGERVQGLRTDDARMAYTWTELLNDMALDGWDYVRADTIPNDNSADLTGTAPKTMTLLVFRRLLVVLDPDRDARFS</sequence>
<reference evidence="1 2" key="1">
    <citation type="submission" date="2021-05" db="EMBL/GenBank/DDBJ databases">
        <title>Bacteria Genome sequencing.</title>
        <authorList>
            <person name="Takabe Y."/>
            <person name="Nakajima Y."/>
            <person name="Suzuki S."/>
            <person name="Shiozaki T."/>
        </authorList>
    </citation>
    <scope>NUCLEOTIDE SEQUENCE [LARGE SCALE GENOMIC DNA]</scope>
    <source>
        <strain evidence="1 2">AI_62</strain>
    </source>
</reference>
<dbReference type="RefSeq" id="WP_220747934.1">
    <property type="nucleotide sequence ID" value="NZ_BPFH01000002.1"/>
</dbReference>
<gene>
    <name evidence="1" type="ORF">JANAI62_10190</name>
</gene>
<evidence type="ECO:0000313" key="1">
    <source>
        <dbReference type="EMBL" id="GIT94396.1"/>
    </source>
</evidence>
<protein>
    <recommendedName>
        <fullName evidence="3">DUF4177 domain-containing protein</fullName>
    </recommendedName>
</protein>
<evidence type="ECO:0008006" key="3">
    <source>
        <dbReference type="Google" id="ProtNLM"/>
    </source>
</evidence>
<proteinExistence type="predicted"/>
<comment type="caution">
    <text evidence="1">The sequence shown here is derived from an EMBL/GenBank/DDBJ whole genome shotgun (WGS) entry which is preliminary data.</text>
</comment>
<evidence type="ECO:0000313" key="2">
    <source>
        <dbReference type="Proteomes" id="UP000786693"/>
    </source>
</evidence>
<keyword evidence="2" id="KW-1185">Reference proteome</keyword>